<dbReference type="AlphaFoldDB" id="A0A317WKV9"/>
<dbReference type="EMBL" id="MSFK01000014">
    <property type="protein sequence ID" value="PWY87136.1"/>
    <property type="molecule type" value="Genomic_DNA"/>
</dbReference>
<dbReference type="PANTHER" id="PTHR21089:SF26">
    <property type="entry name" value="AROM POLYPEPTIDE, PUTATIVE-RELATED"/>
    <property type="match status" value="1"/>
</dbReference>
<dbReference type="Pfam" id="PF18317">
    <property type="entry name" value="SDH_C"/>
    <property type="match status" value="1"/>
</dbReference>
<feature type="domain" description="Shikimate dehydrogenase substrate binding N-terminal" evidence="2">
    <location>
        <begin position="14"/>
        <end position="94"/>
    </location>
</feature>
<feature type="domain" description="Quinate/shikimate 5-dehydrogenase/glutamyl-tRNA reductase" evidence="1">
    <location>
        <begin position="138"/>
        <end position="183"/>
    </location>
</feature>
<sequence>MSSNTEPKPLHFHIFGTKIHTSLSPTIHTAAFHHHNLPHTYTITECPSLSSVAHIITSPSFGGASVTMPHKLTAFQWCTEVSEAAGVVGAVNTLILLVSSGEGARIRIRGENTDCMGLYSLINEYQAISQDGNQGEGKKTGLVIGAGGAARAAVYALIQAGFSTVVIWNRTIEKADKILKDFSWLVEGRRVEMRAITTVQELRAMGVNMNVDVVIGTIPGDVKTEEDFEGVFGARKGLCVEMAYRPKVTPLMKVAVRKGWVVQDGLEVLLRQAFEQYRLWTGREVPEGVMRGAIGRRAPSENEMRATV</sequence>
<evidence type="ECO:0000313" key="5">
    <source>
        <dbReference type="Proteomes" id="UP000246702"/>
    </source>
</evidence>
<dbReference type="SUPFAM" id="SSF53223">
    <property type="entry name" value="Aminoacid dehydrogenase-like, N-terminal domain"/>
    <property type="match status" value="1"/>
</dbReference>
<dbReference type="Pfam" id="PF01488">
    <property type="entry name" value="Shikimate_DH"/>
    <property type="match status" value="1"/>
</dbReference>
<feature type="domain" description="SDH C-terminal" evidence="3">
    <location>
        <begin position="265"/>
        <end position="293"/>
    </location>
</feature>
<dbReference type="Pfam" id="PF08501">
    <property type="entry name" value="Shikimate_dh_N"/>
    <property type="match status" value="1"/>
</dbReference>
<dbReference type="GO" id="GO:0009423">
    <property type="term" value="P:chorismate biosynthetic process"/>
    <property type="evidence" value="ECO:0007669"/>
    <property type="project" value="UniProtKB-UniPathway"/>
</dbReference>
<dbReference type="GO" id="GO:0019632">
    <property type="term" value="P:shikimate metabolic process"/>
    <property type="evidence" value="ECO:0007669"/>
    <property type="project" value="TreeGrafter"/>
</dbReference>
<dbReference type="Gene3D" id="3.40.50.720">
    <property type="entry name" value="NAD(P)-binding Rossmann-like Domain"/>
    <property type="match status" value="1"/>
</dbReference>
<gene>
    <name evidence="4" type="ORF">BO94DRAFT_556640</name>
</gene>
<dbReference type="PANTHER" id="PTHR21089">
    <property type="entry name" value="SHIKIMATE DEHYDROGENASE"/>
    <property type="match status" value="1"/>
</dbReference>
<keyword evidence="5" id="KW-1185">Reference proteome</keyword>
<dbReference type="CDD" id="cd01065">
    <property type="entry name" value="NAD_bind_Shikimate_DH"/>
    <property type="match status" value="1"/>
</dbReference>
<comment type="caution">
    <text evidence="4">The sequence shown here is derived from an EMBL/GenBank/DDBJ whole genome shotgun (WGS) entry which is preliminary data.</text>
</comment>
<dbReference type="UniPathway" id="UPA00053">
    <property type="reaction ID" value="UER00087"/>
</dbReference>
<evidence type="ECO:0000259" key="2">
    <source>
        <dbReference type="Pfam" id="PF08501"/>
    </source>
</evidence>
<evidence type="ECO:0000259" key="1">
    <source>
        <dbReference type="Pfam" id="PF01488"/>
    </source>
</evidence>
<protein>
    <submittedName>
        <fullName evidence="4">NAD(P)-binding protein</fullName>
    </submittedName>
</protein>
<dbReference type="InterPro" id="IPR013708">
    <property type="entry name" value="Shikimate_DH-bd_N"/>
</dbReference>
<reference evidence="4 5" key="1">
    <citation type="submission" date="2016-12" db="EMBL/GenBank/DDBJ databases">
        <title>The genomes of Aspergillus section Nigri reveals drivers in fungal speciation.</title>
        <authorList>
            <consortium name="DOE Joint Genome Institute"/>
            <person name="Vesth T.C."/>
            <person name="Nybo J."/>
            <person name="Theobald S."/>
            <person name="Brandl J."/>
            <person name="Frisvad J.C."/>
            <person name="Nielsen K.F."/>
            <person name="Lyhne E.K."/>
            <person name="Kogle M.E."/>
            <person name="Kuo A."/>
            <person name="Riley R."/>
            <person name="Clum A."/>
            <person name="Nolan M."/>
            <person name="Lipzen A."/>
            <person name="Salamov A."/>
            <person name="Henrissat B."/>
            <person name="Wiebenga A."/>
            <person name="De Vries R.P."/>
            <person name="Grigoriev I.V."/>
            <person name="Mortensen U.H."/>
            <person name="Andersen M.R."/>
            <person name="Baker S.E."/>
        </authorList>
    </citation>
    <scope>NUCLEOTIDE SEQUENCE [LARGE SCALE GENOMIC DNA]</scope>
    <source>
        <strain evidence="4 5">CBS 115572</strain>
    </source>
</reference>
<proteinExistence type="predicted"/>
<dbReference type="InterPro" id="IPR036291">
    <property type="entry name" value="NAD(P)-bd_dom_sf"/>
</dbReference>
<dbReference type="Gene3D" id="3.40.50.10860">
    <property type="entry name" value="Leucine Dehydrogenase, chain A, domain 1"/>
    <property type="match status" value="1"/>
</dbReference>
<evidence type="ECO:0000313" key="4">
    <source>
        <dbReference type="EMBL" id="PWY87136.1"/>
    </source>
</evidence>
<dbReference type="InterPro" id="IPR006151">
    <property type="entry name" value="Shikm_DH/Glu-tRNA_Rdtase"/>
</dbReference>
<dbReference type="RefSeq" id="XP_025467344.1">
    <property type="nucleotide sequence ID" value="XM_025613876.1"/>
</dbReference>
<dbReference type="GO" id="GO:0004764">
    <property type="term" value="F:shikimate 3-dehydrogenase (NADP+) activity"/>
    <property type="evidence" value="ECO:0007669"/>
    <property type="project" value="InterPro"/>
</dbReference>
<dbReference type="SUPFAM" id="SSF51735">
    <property type="entry name" value="NAD(P)-binding Rossmann-fold domains"/>
    <property type="match status" value="1"/>
</dbReference>
<accession>A0A317WKV9</accession>
<evidence type="ECO:0000259" key="3">
    <source>
        <dbReference type="Pfam" id="PF18317"/>
    </source>
</evidence>
<dbReference type="InterPro" id="IPR022893">
    <property type="entry name" value="Shikimate_DH_fam"/>
</dbReference>
<dbReference type="InterPro" id="IPR041121">
    <property type="entry name" value="SDH_C"/>
</dbReference>
<dbReference type="STRING" id="1450535.A0A317WKV9"/>
<name>A0A317WKV9_9EURO</name>
<dbReference type="OrthoDB" id="204377at2759"/>
<dbReference type="Proteomes" id="UP000246702">
    <property type="component" value="Unassembled WGS sequence"/>
</dbReference>
<dbReference type="InterPro" id="IPR046346">
    <property type="entry name" value="Aminoacid_DH-like_N_sf"/>
</dbReference>
<organism evidence="4 5">
    <name type="scientific">Aspergillus sclerotioniger CBS 115572</name>
    <dbReference type="NCBI Taxonomy" id="1450535"/>
    <lineage>
        <taxon>Eukaryota</taxon>
        <taxon>Fungi</taxon>
        <taxon>Dikarya</taxon>
        <taxon>Ascomycota</taxon>
        <taxon>Pezizomycotina</taxon>
        <taxon>Eurotiomycetes</taxon>
        <taxon>Eurotiomycetidae</taxon>
        <taxon>Eurotiales</taxon>
        <taxon>Aspergillaceae</taxon>
        <taxon>Aspergillus</taxon>
        <taxon>Aspergillus subgen. Circumdati</taxon>
    </lineage>
</organism>
<dbReference type="GeneID" id="37116019"/>